<dbReference type="Pfam" id="PF00385">
    <property type="entry name" value="Chromo"/>
    <property type="match status" value="1"/>
</dbReference>
<dbReference type="PROSITE" id="PS50013">
    <property type="entry name" value="CHROMO_2"/>
    <property type="match status" value="1"/>
</dbReference>
<name>A0AA88UWI1_9ASTE</name>
<dbReference type="InterPro" id="IPR016140">
    <property type="entry name" value="Bifunc_inhib/LTP/seed_store"/>
</dbReference>
<dbReference type="InterPro" id="IPR051636">
    <property type="entry name" value="Plant_LTP/defense-related"/>
</dbReference>
<dbReference type="AlphaFoldDB" id="A0AA88UWI1"/>
<dbReference type="Gene3D" id="2.40.50.40">
    <property type="match status" value="1"/>
</dbReference>
<comment type="caution">
    <text evidence="3">The sequence shown here is derived from an EMBL/GenBank/DDBJ whole genome shotgun (WGS) entry which is preliminary data.</text>
</comment>
<dbReference type="InterPro" id="IPR000953">
    <property type="entry name" value="Chromo/chromo_shadow_dom"/>
</dbReference>
<gene>
    <name evidence="3" type="ORF">RJ640_018157</name>
</gene>
<dbReference type="PANTHER" id="PTHR31731">
    <property type="match status" value="1"/>
</dbReference>
<sequence length="296" mass="31932">MAYKVDPPNWWSRQLHPVFHVSMLKPFYEDTADPSRGQIKRPGLKPKAAGKRVAEAILNDRVITASRKRHQEYLVKWQGYMDEENTWERAADLSAYTDKIEAYHMQKLTRASTALVGENVTGCPLHPPSTAPPRPSCTAPPRPSCTRPCVLASTIPETPYPTMAANKFSMAVLALSLLFFSTFSNACDICKPAPTPKPKPVPSPKAPPVNPFCPRDTLKLGACVDLLGGVVNLVVGTPPSSKCCALLEGLADLEAAACLCTAIKANILGINLNVPVSLSLLVSACGKTIPPGFKCE</sequence>
<evidence type="ECO:0000313" key="3">
    <source>
        <dbReference type="EMBL" id="KAK2994172.1"/>
    </source>
</evidence>
<dbReference type="Gene3D" id="1.10.110.10">
    <property type="entry name" value="Plant lipid-transfer and hydrophobic proteins"/>
    <property type="match status" value="1"/>
</dbReference>
<dbReference type="SUPFAM" id="SSF54160">
    <property type="entry name" value="Chromo domain-like"/>
    <property type="match status" value="1"/>
</dbReference>
<protein>
    <recommendedName>
        <fullName evidence="2">Chromo domain-containing protein</fullName>
    </recommendedName>
</protein>
<keyword evidence="1" id="KW-0732">Signal</keyword>
<dbReference type="CDD" id="cd00024">
    <property type="entry name" value="CD_CSD"/>
    <property type="match status" value="1"/>
</dbReference>
<dbReference type="InterPro" id="IPR023780">
    <property type="entry name" value="Chromo_domain"/>
</dbReference>
<proteinExistence type="predicted"/>
<dbReference type="InterPro" id="IPR036312">
    <property type="entry name" value="Bifun_inhib/LTP/seed_sf"/>
</dbReference>
<dbReference type="SUPFAM" id="SSF47699">
    <property type="entry name" value="Bifunctional inhibitor/lipid-transfer protein/seed storage 2S albumin"/>
    <property type="match status" value="1"/>
</dbReference>
<dbReference type="InterPro" id="IPR027923">
    <property type="entry name" value="Hydrophob_seed_dom"/>
</dbReference>
<reference evidence="3" key="1">
    <citation type="submission" date="2022-12" db="EMBL/GenBank/DDBJ databases">
        <title>Draft genome assemblies for two species of Escallonia (Escalloniales).</title>
        <authorList>
            <person name="Chanderbali A."/>
            <person name="Dervinis C."/>
            <person name="Anghel I."/>
            <person name="Soltis D."/>
            <person name="Soltis P."/>
            <person name="Zapata F."/>
        </authorList>
    </citation>
    <scope>NUCLEOTIDE SEQUENCE</scope>
    <source>
        <strain evidence="3">UCBG92.1500</strain>
        <tissue evidence="3">Leaf</tissue>
    </source>
</reference>
<evidence type="ECO:0000259" key="2">
    <source>
        <dbReference type="PROSITE" id="PS50013"/>
    </source>
</evidence>
<dbReference type="FunFam" id="1.10.110.10:FF:000003">
    <property type="entry name" value="pEARLI1-like lipid transfer protein 1"/>
    <property type="match status" value="1"/>
</dbReference>
<feature type="domain" description="Chromo" evidence="2">
    <location>
        <begin position="52"/>
        <end position="115"/>
    </location>
</feature>
<dbReference type="Proteomes" id="UP001187471">
    <property type="component" value="Unassembled WGS sequence"/>
</dbReference>
<dbReference type="InterPro" id="IPR016197">
    <property type="entry name" value="Chromo-like_dom_sf"/>
</dbReference>
<dbReference type="SMART" id="SM00499">
    <property type="entry name" value="AAI"/>
    <property type="match status" value="1"/>
</dbReference>
<accession>A0AA88UWI1</accession>
<organism evidence="3 4">
    <name type="scientific">Escallonia rubra</name>
    <dbReference type="NCBI Taxonomy" id="112253"/>
    <lineage>
        <taxon>Eukaryota</taxon>
        <taxon>Viridiplantae</taxon>
        <taxon>Streptophyta</taxon>
        <taxon>Embryophyta</taxon>
        <taxon>Tracheophyta</taxon>
        <taxon>Spermatophyta</taxon>
        <taxon>Magnoliopsida</taxon>
        <taxon>eudicotyledons</taxon>
        <taxon>Gunneridae</taxon>
        <taxon>Pentapetalae</taxon>
        <taxon>asterids</taxon>
        <taxon>campanulids</taxon>
        <taxon>Escalloniales</taxon>
        <taxon>Escalloniaceae</taxon>
        <taxon>Escallonia</taxon>
    </lineage>
</organism>
<evidence type="ECO:0000256" key="1">
    <source>
        <dbReference type="ARBA" id="ARBA00022729"/>
    </source>
</evidence>
<dbReference type="CDD" id="cd01958">
    <property type="entry name" value="HPS_like"/>
    <property type="match status" value="1"/>
</dbReference>
<evidence type="ECO:0000313" key="4">
    <source>
        <dbReference type="Proteomes" id="UP001187471"/>
    </source>
</evidence>
<dbReference type="SMART" id="SM00298">
    <property type="entry name" value="CHROMO"/>
    <property type="match status" value="1"/>
</dbReference>
<dbReference type="EMBL" id="JAVXUO010000237">
    <property type="protein sequence ID" value="KAK2994172.1"/>
    <property type="molecule type" value="Genomic_DNA"/>
</dbReference>
<keyword evidence="4" id="KW-1185">Reference proteome</keyword>
<dbReference type="Pfam" id="PF14547">
    <property type="entry name" value="Hydrophob_seed"/>
    <property type="match status" value="1"/>
</dbReference>